<protein>
    <recommendedName>
        <fullName evidence="1">DUF6950 domain-containing protein</fullName>
    </recommendedName>
</protein>
<proteinExistence type="predicted"/>
<reference evidence="2" key="1">
    <citation type="submission" date="2016-04" db="EMBL/GenBank/DDBJ databases">
        <title>Fast-growing isolate from the root nodules of Vavilovia formosa.</title>
        <authorList>
            <person name="Kimeklis A."/>
            <person name="Safronova V."/>
            <person name="Belimov A."/>
            <person name="Andronov E."/>
        </authorList>
    </citation>
    <scope>NUCLEOTIDE SEQUENCE [LARGE SCALE GENOMIC DNA]</scope>
    <source>
        <strain evidence="2">Vaf-46</strain>
    </source>
</reference>
<feature type="domain" description="DUF6950" evidence="1">
    <location>
        <begin position="11"/>
        <end position="80"/>
    </location>
</feature>
<name>A0A179BV45_RHILE</name>
<accession>A0A179BV45</accession>
<gene>
    <name evidence="2" type="ORF">A4U53_17880</name>
</gene>
<organism evidence="2">
    <name type="scientific">Rhizobium leguminosarum</name>
    <dbReference type="NCBI Taxonomy" id="384"/>
    <lineage>
        <taxon>Bacteria</taxon>
        <taxon>Pseudomonadati</taxon>
        <taxon>Pseudomonadota</taxon>
        <taxon>Alphaproteobacteria</taxon>
        <taxon>Hyphomicrobiales</taxon>
        <taxon>Rhizobiaceae</taxon>
        <taxon>Rhizobium/Agrobacterium group</taxon>
        <taxon>Rhizobium</taxon>
    </lineage>
</organism>
<evidence type="ECO:0000259" key="1">
    <source>
        <dbReference type="Pfam" id="PF22262"/>
    </source>
</evidence>
<dbReference type="InterPro" id="IPR053802">
    <property type="entry name" value="DUF6950"/>
</dbReference>
<evidence type="ECO:0000313" key="2">
    <source>
        <dbReference type="EMBL" id="OAP95093.1"/>
    </source>
</evidence>
<dbReference type="Pfam" id="PF22262">
    <property type="entry name" value="DUF6950"/>
    <property type="match status" value="1"/>
</dbReference>
<comment type="caution">
    <text evidence="2">The sequence shown here is derived from an EMBL/GenBank/DDBJ whole genome shotgun (WGS) entry which is preliminary data.</text>
</comment>
<dbReference type="AlphaFoldDB" id="A0A179BV45"/>
<dbReference type="EMBL" id="LWBS01000121">
    <property type="protein sequence ID" value="OAP95093.1"/>
    <property type="molecule type" value="Genomic_DNA"/>
</dbReference>
<sequence>MAELVVVPSARALAAFFADHNTRHWRPCQVDCCMFLASWAMWLGHSDPASHLRGTYDSDDGFRAIIAGAGGVVPVVERCVASIGGHRADGPQLGVIGVIGSPTNIQRQWGAIFDGERWLVRFHDHVGPMAARPLAIWKI</sequence>